<dbReference type="GO" id="GO:0005739">
    <property type="term" value="C:mitochondrion"/>
    <property type="evidence" value="ECO:0007669"/>
    <property type="project" value="UniProtKB-SubCell"/>
</dbReference>
<proteinExistence type="inferred from homology"/>
<dbReference type="InterPro" id="IPR020373">
    <property type="entry name" value="Kgd4/YMR-31"/>
</dbReference>
<protein>
    <submittedName>
        <fullName evidence="4">Uncharacterized protein</fullName>
    </submittedName>
</protein>
<evidence type="ECO:0000313" key="5">
    <source>
        <dbReference type="Proteomes" id="UP000242287"/>
    </source>
</evidence>
<organism evidence="4 5">
    <name type="scientific">Amanita thiersii Skay4041</name>
    <dbReference type="NCBI Taxonomy" id="703135"/>
    <lineage>
        <taxon>Eukaryota</taxon>
        <taxon>Fungi</taxon>
        <taxon>Dikarya</taxon>
        <taxon>Basidiomycota</taxon>
        <taxon>Agaricomycotina</taxon>
        <taxon>Agaricomycetes</taxon>
        <taxon>Agaricomycetidae</taxon>
        <taxon>Agaricales</taxon>
        <taxon>Pluteineae</taxon>
        <taxon>Amanitaceae</taxon>
        <taxon>Amanita</taxon>
    </lineage>
</organism>
<keyword evidence="2" id="KW-0496">Mitochondrion</keyword>
<evidence type="ECO:0000256" key="3">
    <source>
        <dbReference type="ARBA" id="ARBA00043970"/>
    </source>
</evidence>
<name>A0A2A9NQF5_9AGAR</name>
<sequence length="124" mass="14081">MHPSLRLCSTRAHQPLIRFLGKRSWPAISEAPHPHPAAPAELKQRFAQFVNRLDAAQSLQSSKHGSGGSPSVFKDFWEAPHRLWQPKVHIIEDNEIEAVMVCAASFITVSLFFNINIDWWCLII</sequence>
<dbReference type="AlphaFoldDB" id="A0A2A9NQF5"/>
<keyword evidence="5" id="KW-1185">Reference proteome</keyword>
<evidence type="ECO:0000256" key="1">
    <source>
        <dbReference type="ARBA" id="ARBA00004173"/>
    </source>
</evidence>
<dbReference type="OrthoDB" id="2116030at2759"/>
<dbReference type="Pfam" id="PF10937">
    <property type="entry name" value="Kgd4-YMR31"/>
    <property type="match status" value="1"/>
</dbReference>
<evidence type="ECO:0000256" key="2">
    <source>
        <dbReference type="ARBA" id="ARBA00023128"/>
    </source>
</evidence>
<evidence type="ECO:0000313" key="4">
    <source>
        <dbReference type="EMBL" id="PFH50551.1"/>
    </source>
</evidence>
<dbReference type="EMBL" id="KZ302001">
    <property type="protein sequence ID" value="PFH50551.1"/>
    <property type="molecule type" value="Genomic_DNA"/>
</dbReference>
<dbReference type="Proteomes" id="UP000242287">
    <property type="component" value="Unassembled WGS sequence"/>
</dbReference>
<reference evidence="4 5" key="1">
    <citation type="submission" date="2014-02" db="EMBL/GenBank/DDBJ databases">
        <title>Transposable element dynamics among asymbiotic and ectomycorrhizal Amanita fungi.</title>
        <authorList>
            <consortium name="DOE Joint Genome Institute"/>
            <person name="Hess J."/>
            <person name="Skrede I."/>
            <person name="Wolfe B."/>
            <person name="LaButti K."/>
            <person name="Ohm R.A."/>
            <person name="Grigoriev I.V."/>
            <person name="Pringle A."/>
        </authorList>
    </citation>
    <scope>NUCLEOTIDE SEQUENCE [LARGE SCALE GENOMIC DNA]</scope>
    <source>
        <strain evidence="4 5">SKay4041</strain>
    </source>
</reference>
<gene>
    <name evidence="4" type="ORF">AMATHDRAFT_144773</name>
</gene>
<comment type="subcellular location">
    <subcellularLocation>
        <location evidence="1">Mitochondrion</location>
    </subcellularLocation>
</comment>
<accession>A0A2A9NQF5</accession>
<dbReference type="GO" id="GO:0006103">
    <property type="term" value="P:2-oxoglutarate metabolic process"/>
    <property type="evidence" value="ECO:0007669"/>
    <property type="project" value="InterPro"/>
</dbReference>
<comment type="similarity">
    <text evidence="3">Belongs to the alpha-ketoglutarate dehydrogenase component 4 family.</text>
</comment>